<reference evidence="2" key="2">
    <citation type="journal article" date="2021" name="Microbiome">
        <title>Successional dynamics and alternative stable states in a saline activated sludge microbial community over 9 years.</title>
        <authorList>
            <person name="Wang Y."/>
            <person name="Ye J."/>
            <person name="Ju F."/>
            <person name="Liu L."/>
            <person name="Boyd J.A."/>
            <person name="Deng Y."/>
            <person name="Parks D.H."/>
            <person name="Jiang X."/>
            <person name="Yin X."/>
            <person name="Woodcroft B.J."/>
            <person name="Tyson G.W."/>
            <person name="Hugenholtz P."/>
            <person name="Polz M.F."/>
            <person name="Zhang T."/>
        </authorList>
    </citation>
    <scope>NUCLEOTIDE SEQUENCE</scope>
    <source>
        <strain evidence="2">HKST-UBA14</strain>
    </source>
</reference>
<keyword evidence="1" id="KW-1133">Transmembrane helix</keyword>
<evidence type="ECO:0000313" key="2">
    <source>
        <dbReference type="EMBL" id="MCA9383389.1"/>
    </source>
</evidence>
<keyword evidence="1" id="KW-0472">Membrane</keyword>
<evidence type="ECO:0000313" key="3">
    <source>
        <dbReference type="Proteomes" id="UP000783287"/>
    </source>
</evidence>
<feature type="transmembrane region" description="Helical" evidence="1">
    <location>
        <begin position="44"/>
        <end position="66"/>
    </location>
</feature>
<name>A0A955L5G2_9BACT</name>
<evidence type="ECO:0000256" key="1">
    <source>
        <dbReference type="SAM" id="Phobius"/>
    </source>
</evidence>
<dbReference type="Proteomes" id="UP000783287">
    <property type="component" value="Unassembled WGS sequence"/>
</dbReference>
<dbReference type="EMBL" id="JAGQLK010000063">
    <property type="protein sequence ID" value="MCA9383389.1"/>
    <property type="molecule type" value="Genomic_DNA"/>
</dbReference>
<dbReference type="AlphaFoldDB" id="A0A955L5G2"/>
<comment type="caution">
    <text evidence="2">The sequence shown here is derived from an EMBL/GenBank/DDBJ whole genome shotgun (WGS) entry which is preliminary data.</text>
</comment>
<feature type="transmembrane region" description="Helical" evidence="1">
    <location>
        <begin position="7"/>
        <end position="32"/>
    </location>
</feature>
<organism evidence="2 3">
    <name type="scientific">Candidatus Dojkabacteria bacterium</name>
    <dbReference type="NCBI Taxonomy" id="2099670"/>
    <lineage>
        <taxon>Bacteria</taxon>
        <taxon>Candidatus Dojkabacteria</taxon>
    </lineage>
</organism>
<gene>
    <name evidence="2" type="ORF">KC909_03425</name>
</gene>
<keyword evidence="1" id="KW-0812">Transmembrane</keyword>
<protein>
    <submittedName>
        <fullName evidence="2">Uncharacterized protein</fullName>
    </submittedName>
</protein>
<sequence length="108" mass="12215">MNKIKTYIPAIIVGAVMLIAAPFFFFVIFLSGDSCCGENTSGTMLLVTFFITLIFLIPSVVLNVLFRIVFRKFYQGNILLLSILITWIVSAGIYWPFVIFVILTAFYI</sequence>
<feature type="transmembrane region" description="Helical" evidence="1">
    <location>
        <begin position="78"/>
        <end position="107"/>
    </location>
</feature>
<reference evidence="2" key="1">
    <citation type="submission" date="2020-04" db="EMBL/GenBank/DDBJ databases">
        <authorList>
            <person name="Zhang T."/>
        </authorList>
    </citation>
    <scope>NUCLEOTIDE SEQUENCE</scope>
    <source>
        <strain evidence="2">HKST-UBA14</strain>
    </source>
</reference>
<proteinExistence type="predicted"/>
<accession>A0A955L5G2</accession>